<dbReference type="EC" id="2.8.1.7" evidence="3"/>
<accession>H0E171</accession>
<keyword evidence="9" id="KW-1185">Reference proteome</keyword>
<keyword evidence="4 8" id="KW-0808">Transferase</keyword>
<dbReference type="CDD" id="cd06453">
    <property type="entry name" value="SufS_like"/>
    <property type="match status" value="1"/>
</dbReference>
<evidence type="ECO:0000256" key="4">
    <source>
        <dbReference type="ARBA" id="ARBA00022679"/>
    </source>
</evidence>
<dbReference type="PATRIC" id="fig|1097667.3.peg.529"/>
<evidence type="ECO:0000313" key="8">
    <source>
        <dbReference type="EMBL" id="EHN12591.1"/>
    </source>
</evidence>
<evidence type="ECO:0000256" key="6">
    <source>
        <dbReference type="ARBA" id="ARBA00050776"/>
    </source>
</evidence>
<dbReference type="EMBL" id="AGUD01000018">
    <property type="protein sequence ID" value="EHN12591.1"/>
    <property type="molecule type" value="Genomic_DNA"/>
</dbReference>
<dbReference type="GO" id="GO:0030170">
    <property type="term" value="F:pyridoxal phosphate binding"/>
    <property type="evidence" value="ECO:0007669"/>
    <property type="project" value="InterPro"/>
</dbReference>
<proteinExistence type="inferred from homology"/>
<feature type="domain" description="Aminotransferase class V" evidence="7">
    <location>
        <begin position="20"/>
        <end position="391"/>
    </location>
</feature>
<dbReference type="OrthoDB" id="9804366at2"/>
<evidence type="ECO:0000313" key="9">
    <source>
        <dbReference type="Proteomes" id="UP000005143"/>
    </source>
</evidence>
<dbReference type="Gene3D" id="3.40.640.10">
    <property type="entry name" value="Type I PLP-dependent aspartate aminotransferase-like (Major domain)"/>
    <property type="match status" value="1"/>
</dbReference>
<dbReference type="InterPro" id="IPR015424">
    <property type="entry name" value="PyrdxlP-dep_Trfase"/>
</dbReference>
<dbReference type="RefSeq" id="WP_007570592.1">
    <property type="nucleotide sequence ID" value="NZ_AGUD01000018.1"/>
</dbReference>
<comment type="similarity">
    <text evidence="2">Belongs to the class-V pyridoxal-phosphate-dependent aminotransferase family. Csd subfamily.</text>
</comment>
<dbReference type="GO" id="GO:0006534">
    <property type="term" value="P:cysteine metabolic process"/>
    <property type="evidence" value="ECO:0007669"/>
    <property type="project" value="InterPro"/>
</dbReference>
<dbReference type="InterPro" id="IPR010970">
    <property type="entry name" value="Cys_dSase_SufS"/>
</dbReference>
<dbReference type="Gene3D" id="3.90.1150.10">
    <property type="entry name" value="Aspartate Aminotransferase, domain 1"/>
    <property type="match status" value="1"/>
</dbReference>
<dbReference type="SUPFAM" id="SSF53383">
    <property type="entry name" value="PLP-dependent transferases"/>
    <property type="match status" value="1"/>
</dbReference>
<reference evidence="8 9" key="1">
    <citation type="journal article" date="2013" name="Biodegradation">
        <title>Quantitative proteomic analysis of ibuprofen-degrading Patulibacter sp. strain I11.</title>
        <authorList>
            <person name="Almeida B."/>
            <person name="Kjeldal H."/>
            <person name="Lolas I."/>
            <person name="Knudsen A.D."/>
            <person name="Carvalho G."/>
            <person name="Nielsen K.L."/>
            <person name="Barreto Crespo M.T."/>
            <person name="Stensballe A."/>
            <person name="Nielsen J.L."/>
        </authorList>
    </citation>
    <scope>NUCLEOTIDE SEQUENCE [LARGE SCALE GENOMIC DNA]</scope>
    <source>
        <strain evidence="8 9">I11</strain>
    </source>
</reference>
<dbReference type="PANTHER" id="PTHR43586">
    <property type="entry name" value="CYSTEINE DESULFURASE"/>
    <property type="match status" value="1"/>
</dbReference>
<organism evidence="8 9">
    <name type="scientific">Patulibacter medicamentivorans</name>
    <dbReference type="NCBI Taxonomy" id="1097667"/>
    <lineage>
        <taxon>Bacteria</taxon>
        <taxon>Bacillati</taxon>
        <taxon>Actinomycetota</taxon>
        <taxon>Thermoleophilia</taxon>
        <taxon>Solirubrobacterales</taxon>
        <taxon>Patulibacteraceae</taxon>
        <taxon>Patulibacter</taxon>
    </lineage>
</organism>
<dbReference type="Pfam" id="PF00266">
    <property type="entry name" value="Aminotran_5"/>
    <property type="match status" value="1"/>
</dbReference>
<evidence type="ECO:0000256" key="2">
    <source>
        <dbReference type="ARBA" id="ARBA00010447"/>
    </source>
</evidence>
<dbReference type="InterPro" id="IPR015422">
    <property type="entry name" value="PyrdxlP-dep_Trfase_small"/>
</dbReference>
<comment type="caution">
    <text evidence="8">The sequence shown here is derived from an EMBL/GenBank/DDBJ whole genome shotgun (WGS) entry which is preliminary data.</text>
</comment>
<gene>
    <name evidence="8" type="ORF">PAI11_05310</name>
</gene>
<keyword evidence="5" id="KW-0663">Pyridoxal phosphate</keyword>
<evidence type="ECO:0000259" key="7">
    <source>
        <dbReference type="Pfam" id="PF00266"/>
    </source>
</evidence>
<protein>
    <recommendedName>
        <fullName evidence="3">cysteine desulfurase</fullName>
        <ecNumber evidence="3">2.8.1.7</ecNumber>
    </recommendedName>
</protein>
<dbReference type="GO" id="GO:0031071">
    <property type="term" value="F:cysteine desulfurase activity"/>
    <property type="evidence" value="ECO:0007669"/>
    <property type="project" value="UniProtKB-EC"/>
</dbReference>
<comment type="catalytic activity">
    <reaction evidence="6">
        <text>(sulfur carrier)-H + L-cysteine = (sulfur carrier)-SH + L-alanine</text>
        <dbReference type="Rhea" id="RHEA:43892"/>
        <dbReference type="Rhea" id="RHEA-COMP:14737"/>
        <dbReference type="Rhea" id="RHEA-COMP:14739"/>
        <dbReference type="ChEBI" id="CHEBI:29917"/>
        <dbReference type="ChEBI" id="CHEBI:35235"/>
        <dbReference type="ChEBI" id="CHEBI:57972"/>
        <dbReference type="ChEBI" id="CHEBI:64428"/>
        <dbReference type="EC" id="2.8.1.7"/>
    </reaction>
</comment>
<evidence type="ECO:0000256" key="1">
    <source>
        <dbReference type="ARBA" id="ARBA00001933"/>
    </source>
</evidence>
<dbReference type="Proteomes" id="UP000005143">
    <property type="component" value="Unassembled WGS sequence"/>
</dbReference>
<dbReference type="PANTHER" id="PTHR43586:SF8">
    <property type="entry name" value="CYSTEINE DESULFURASE 1, CHLOROPLASTIC"/>
    <property type="match status" value="1"/>
</dbReference>
<name>H0E171_9ACTN</name>
<sequence>MSTLADRRDFPIYHAEPDLVYLDSGATSLKPASVIAAVEEHLRRDSANVHRGLYPLAERATAAYEGARERIARALGAKTAGTVFTRNATEGLNLAATSAARRWLAPGDSVVISLVEHHSNLLPWRRAAEEAGATLRIAPLDEEGAIDERWLGEVLAGGRVGVVALSHVSNVLGTINPVERIVRACREAGARTVVDGAQAVPHLPVDVAAIGADIYCWSGHKALGPTGIGVLHADPELLAELPPYLLGGEMVQHVGDDVTWSDPPWRFEAGTPPVAEACGLAAALDYLRGLGPDRVRAHDRRLTAAALGIAAARPRVRVLGPSDLDRRTGVVAFAIDGAHPHDVADLLGQAGCCVRGGFHCAQPLHAALGLTGGSVRISFGPYSDEAEVDRFAGALDEALELLLAKVD</sequence>
<dbReference type="InterPro" id="IPR000192">
    <property type="entry name" value="Aminotrans_V_dom"/>
</dbReference>
<comment type="cofactor">
    <cofactor evidence="1">
        <name>pyridoxal 5'-phosphate</name>
        <dbReference type="ChEBI" id="CHEBI:597326"/>
    </cofactor>
</comment>
<evidence type="ECO:0000256" key="5">
    <source>
        <dbReference type="ARBA" id="ARBA00022898"/>
    </source>
</evidence>
<dbReference type="InterPro" id="IPR015421">
    <property type="entry name" value="PyrdxlP-dep_Trfase_major"/>
</dbReference>
<dbReference type="AlphaFoldDB" id="H0E171"/>
<evidence type="ECO:0000256" key="3">
    <source>
        <dbReference type="ARBA" id="ARBA00012239"/>
    </source>
</evidence>